<dbReference type="Proteomes" id="UP000326939">
    <property type="component" value="Chromosome 4"/>
</dbReference>
<evidence type="ECO:0000256" key="1">
    <source>
        <dbReference type="SAM" id="MobiDB-lite"/>
    </source>
</evidence>
<evidence type="ECO:0000313" key="2">
    <source>
        <dbReference type="EMBL" id="KAB5560717.1"/>
    </source>
</evidence>
<dbReference type="PANTHER" id="PTHR34222">
    <property type="entry name" value="GAG_PRE-INTEGRS DOMAIN-CONTAINING PROTEIN"/>
    <property type="match status" value="1"/>
</dbReference>
<dbReference type="EMBL" id="VDCV01000004">
    <property type="protein sequence ID" value="KAB5560717.1"/>
    <property type="molecule type" value="Genomic_DNA"/>
</dbReference>
<sequence length="326" mass="36218">MEETNTSIIPTNQTPISAETSNLNTNLNTLPFGFKLNESNFKIWSRMIELHAAGLNKLGYLTGKDSRVEEGNSGYSKWCIEDTVVRGWLLKTMEPHLIGLFIDLPSAKEIWDKCFNIVRREAQRQATMLGTRNIGEGSSIAMISKTTASSNFRNLRATEEAEKDKLHCSHCNGRRHTKDTCFEIHGYPDWFLEKRKQSKTRSVKRPVHSKPTESPSSFAALTTSQEKHEPCQLDQTANPSSATGNTGGEMENDAYNWIDLPQPSEQPDAGEEHPSSSGEEAELITTGEGIELSNEGEEVEDSTGKGENEFSNKEAVVHNEITPSSP</sequence>
<name>A0A5N5N0D9_9ROSI</name>
<dbReference type="AlphaFoldDB" id="A0A5N5N0D9"/>
<feature type="compositionally biased region" description="Basic residues" evidence="1">
    <location>
        <begin position="198"/>
        <end position="208"/>
    </location>
</feature>
<proteinExistence type="predicted"/>
<dbReference type="PANTHER" id="PTHR34222:SF40">
    <property type="match status" value="1"/>
</dbReference>
<organism evidence="2 3">
    <name type="scientific">Salix brachista</name>
    <dbReference type="NCBI Taxonomy" id="2182728"/>
    <lineage>
        <taxon>Eukaryota</taxon>
        <taxon>Viridiplantae</taxon>
        <taxon>Streptophyta</taxon>
        <taxon>Embryophyta</taxon>
        <taxon>Tracheophyta</taxon>
        <taxon>Spermatophyta</taxon>
        <taxon>Magnoliopsida</taxon>
        <taxon>eudicotyledons</taxon>
        <taxon>Gunneridae</taxon>
        <taxon>Pentapetalae</taxon>
        <taxon>rosids</taxon>
        <taxon>fabids</taxon>
        <taxon>Malpighiales</taxon>
        <taxon>Salicaceae</taxon>
        <taxon>Saliceae</taxon>
        <taxon>Salix</taxon>
    </lineage>
</organism>
<gene>
    <name evidence="2" type="ORF">DKX38_005674</name>
</gene>
<evidence type="ECO:0000313" key="3">
    <source>
        <dbReference type="Proteomes" id="UP000326939"/>
    </source>
</evidence>
<reference evidence="3" key="1">
    <citation type="journal article" date="2019" name="Gigascience">
        <title>De novo genome assembly of the endangered Acer yangbiense, a plant species with extremely small populations endemic to Yunnan Province, China.</title>
        <authorList>
            <person name="Yang J."/>
            <person name="Wariss H.M."/>
            <person name="Tao L."/>
            <person name="Zhang R."/>
            <person name="Yun Q."/>
            <person name="Hollingsworth P."/>
            <person name="Dao Z."/>
            <person name="Luo G."/>
            <person name="Guo H."/>
            <person name="Ma Y."/>
            <person name="Sun W."/>
        </authorList>
    </citation>
    <scope>NUCLEOTIDE SEQUENCE [LARGE SCALE GENOMIC DNA]</scope>
    <source>
        <strain evidence="3">cv. br00</strain>
    </source>
</reference>
<keyword evidence="3" id="KW-1185">Reference proteome</keyword>
<accession>A0A5N5N0D9</accession>
<feature type="compositionally biased region" description="Basic and acidic residues" evidence="1">
    <location>
        <begin position="302"/>
        <end position="317"/>
    </location>
</feature>
<comment type="caution">
    <text evidence="2">The sequence shown here is derived from an EMBL/GenBank/DDBJ whole genome shotgun (WGS) entry which is preliminary data.</text>
</comment>
<feature type="compositionally biased region" description="Polar residues" evidence="1">
    <location>
        <begin position="212"/>
        <end position="224"/>
    </location>
</feature>
<protein>
    <recommendedName>
        <fullName evidence="4">Retrotransposon Copia-like N-terminal domain-containing protein</fullName>
    </recommendedName>
</protein>
<feature type="region of interest" description="Disordered" evidence="1">
    <location>
        <begin position="198"/>
        <end position="326"/>
    </location>
</feature>
<feature type="compositionally biased region" description="Polar residues" evidence="1">
    <location>
        <begin position="233"/>
        <end position="244"/>
    </location>
</feature>
<evidence type="ECO:0008006" key="4">
    <source>
        <dbReference type="Google" id="ProtNLM"/>
    </source>
</evidence>